<reference evidence="1 2" key="1">
    <citation type="submission" date="2016-06" db="EMBL/GenBank/DDBJ databases">
        <authorList>
            <person name="Kjaerup R.B."/>
            <person name="Dalgaard T.S."/>
            <person name="Juul-Madsen H.R."/>
        </authorList>
    </citation>
    <scope>NUCLEOTIDE SEQUENCE [LARGE SCALE GENOMIC DNA]</scope>
</reference>
<name>A0A1B2IE84_9CAUD</name>
<dbReference type="KEGG" id="vg:29062079"/>
<evidence type="ECO:0000313" key="1">
    <source>
        <dbReference type="EMBL" id="ANZ49587.1"/>
    </source>
</evidence>
<gene>
    <name evidence="1" type="ORF">KWAN_235</name>
</gene>
<accession>A0A1B2IE84</accession>
<dbReference type="GeneID" id="29062079"/>
<dbReference type="EMBL" id="KX397369">
    <property type="protein sequence ID" value="ANZ49587.1"/>
    <property type="molecule type" value="Genomic_DNA"/>
</dbReference>
<dbReference type="RefSeq" id="YP_009278840.1">
    <property type="nucleotide sequence ID" value="NC_031010.1"/>
</dbReference>
<organism evidence="1 2">
    <name type="scientific">Erwinia phage vB_EamM_Kwan</name>
    <dbReference type="NCBI Taxonomy" id="1883374"/>
    <lineage>
        <taxon>Viruses</taxon>
        <taxon>Duplodnaviria</taxon>
        <taxon>Heunggongvirae</taxon>
        <taxon>Uroviricota</taxon>
        <taxon>Caudoviricetes</taxon>
        <taxon>Chimalliviridae</taxon>
        <taxon>Wellingtonvirus</taxon>
        <taxon>Wellingtonvirus wellington</taxon>
    </lineage>
</organism>
<evidence type="ECO:0000313" key="2">
    <source>
        <dbReference type="Proteomes" id="UP000202923"/>
    </source>
</evidence>
<sequence>MKLNDLIATMIKTSRKNTTAEGGLILLTVDQNAEPLVRLQLPDALVAEPNDRGLLRTLREDSVRDRTDWPRVVVWCHNPHISLGNEADIVLHVWKDGDDVKVRCEKFRSLMERPSDVWTLGEEATA</sequence>
<dbReference type="Proteomes" id="UP000202923">
    <property type="component" value="Genome"/>
</dbReference>
<protein>
    <submittedName>
        <fullName evidence="1">Uncharacterized protein</fullName>
    </submittedName>
</protein>
<proteinExistence type="predicted"/>